<dbReference type="PRINTS" id="PR00348">
    <property type="entry name" value="UBIQUITIN"/>
</dbReference>
<evidence type="ECO:0000313" key="7">
    <source>
        <dbReference type="Proteomes" id="UP000265566"/>
    </source>
</evidence>
<dbReference type="EMBL" id="CM001221">
    <property type="protein sequence ID" value="AES97881.1"/>
    <property type="molecule type" value="Genomic_DNA"/>
</dbReference>
<reference evidence="7" key="4">
    <citation type="journal article" date="2018" name="Nat. Plants">
        <title>Whole-genome landscape of Medicago truncatula symbiotic genes.</title>
        <authorList>
            <person name="Pecrix Y."/>
            <person name="Staton S.E."/>
            <person name="Sallet E."/>
            <person name="Lelandais-Briere C."/>
            <person name="Moreau S."/>
            <person name="Carrere S."/>
            <person name="Blein T."/>
            <person name="Jardinaud M.F."/>
            <person name="Latrasse D."/>
            <person name="Zouine M."/>
            <person name="Zahm M."/>
            <person name="Kreplak J."/>
            <person name="Mayjonade B."/>
            <person name="Satge C."/>
            <person name="Perez M."/>
            <person name="Cauet S."/>
            <person name="Marande W."/>
            <person name="Chantry-Darmon C."/>
            <person name="Lopez-Roques C."/>
            <person name="Bouchez O."/>
            <person name="Berard A."/>
            <person name="Debelle F."/>
            <person name="Munos S."/>
            <person name="Bendahmane A."/>
            <person name="Berges H."/>
            <person name="Niebel A."/>
            <person name="Buitink J."/>
            <person name="Frugier F."/>
            <person name="Benhamed M."/>
            <person name="Crespi M."/>
            <person name="Gouzy J."/>
            <person name="Gamas P."/>
        </authorList>
    </citation>
    <scope>NUCLEOTIDE SEQUENCE [LARGE SCALE GENOMIC DNA]</scope>
    <source>
        <strain evidence="7">cv. Jemalong A17</strain>
    </source>
</reference>
<dbReference type="HOGENOM" id="CLU_010412_6_2_1"/>
<dbReference type="PANTHER" id="PTHR10666">
    <property type="entry name" value="UBIQUITIN"/>
    <property type="match status" value="1"/>
</dbReference>
<dbReference type="Proteomes" id="UP000002051">
    <property type="component" value="Chromosome 5"/>
</dbReference>
<dbReference type="OMA" id="CQTIANY"/>
<dbReference type="Proteomes" id="UP000265566">
    <property type="component" value="Chromosome 5"/>
</dbReference>
<keyword evidence="6" id="KW-1185">Reference proteome</keyword>
<dbReference type="GO" id="GO:0005634">
    <property type="term" value="C:nucleus"/>
    <property type="evidence" value="ECO:0000318"/>
    <property type="project" value="GO_Central"/>
</dbReference>
<name>G7K959_MEDTR</name>
<dbReference type="GO" id="GO:0016567">
    <property type="term" value="P:protein ubiquitination"/>
    <property type="evidence" value="ECO:0000318"/>
    <property type="project" value="GO_Central"/>
</dbReference>
<keyword evidence="1" id="KW-1017">Isopeptide bond</keyword>
<dbReference type="GO" id="GO:0005737">
    <property type="term" value="C:cytoplasm"/>
    <property type="evidence" value="ECO:0000318"/>
    <property type="project" value="GO_Central"/>
</dbReference>
<dbReference type="SMART" id="SM00213">
    <property type="entry name" value="UBQ"/>
    <property type="match status" value="1"/>
</dbReference>
<dbReference type="GO" id="GO:0019941">
    <property type="term" value="P:modification-dependent protein catabolic process"/>
    <property type="evidence" value="ECO:0000318"/>
    <property type="project" value="GO_Central"/>
</dbReference>
<dbReference type="InterPro" id="IPR019956">
    <property type="entry name" value="Ubiquitin_dom"/>
</dbReference>
<dbReference type="InterPro" id="IPR029071">
    <property type="entry name" value="Ubiquitin-like_domsf"/>
</dbReference>
<dbReference type="InterPro" id="IPR000626">
    <property type="entry name" value="Ubiquitin-like_dom"/>
</dbReference>
<dbReference type="GO" id="GO:0003729">
    <property type="term" value="F:mRNA binding"/>
    <property type="evidence" value="ECO:0007669"/>
    <property type="project" value="UniProtKB-ARBA"/>
</dbReference>
<evidence type="ECO:0000313" key="3">
    <source>
        <dbReference type="EMBL" id="AES97881.1"/>
    </source>
</evidence>
<evidence type="ECO:0000313" key="5">
    <source>
        <dbReference type="EnsemblPlants" id="AES97881"/>
    </source>
</evidence>
<evidence type="ECO:0000313" key="6">
    <source>
        <dbReference type="Proteomes" id="UP000002051"/>
    </source>
</evidence>
<evidence type="ECO:0000259" key="2">
    <source>
        <dbReference type="PROSITE" id="PS50053"/>
    </source>
</evidence>
<evidence type="ECO:0000313" key="4">
    <source>
        <dbReference type="EMBL" id="RHN56033.1"/>
    </source>
</evidence>
<dbReference type="PROSITE" id="PS50053">
    <property type="entry name" value="UBIQUITIN_2"/>
    <property type="match status" value="1"/>
</dbReference>
<dbReference type="PaxDb" id="3880-AES97881"/>
<proteinExistence type="predicted"/>
<dbReference type="AlphaFoldDB" id="G7K959"/>
<dbReference type="GO" id="GO:0031625">
    <property type="term" value="F:ubiquitin protein ligase binding"/>
    <property type="evidence" value="ECO:0000318"/>
    <property type="project" value="GO_Central"/>
</dbReference>
<dbReference type="InterPro" id="IPR050158">
    <property type="entry name" value="Ubiquitin_ubiquitin-like"/>
</dbReference>
<dbReference type="Gene3D" id="3.10.20.90">
    <property type="entry name" value="Phosphatidylinositol 3-kinase Catalytic Subunit, Chain A, domain 1"/>
    <property type="match status" value="1"/>
</dbReference>
<reference evidence="4" key="5">
    <citation type="journal article" date="2018" name="Nat. Plants">
        <title>Whole-genome landscape of Medicago truncatula symbiotic genes.</title>
        <authorList>
            <person name="Pecrix Y."/>
            <person name="Gamas P."/>
            <person name="Carrere S."/>
        </authorList>
    </citation>
    <scope>NUCLEOTIDE SEQUENCE</scope>
    <source>
        <tissue evidence="4">Leaves</tissue>
    </source>
</reference>
<reference evidence="5" key="3">
    <citation type="submission" date="2015-04" db="UniProtKB">
        <authorList>
            <consortium name="EnsemblPlants"/>
        </authorList>
    </citation>
    <scope>IDENTIFICATION</scope>
    <source>
        <strain evidence="5">cv. Jemalong A17</strain>
    </source>
</reference>
<sequence length="77" mass="8977">MMLIFIKTMESKVIPLRVKSSDTIDSVKEKIFDKEKYQVNDQRLIFSGKQLDDCQTIANYNIQEKSTIHLILRTIGD</sequence>
<gene>
    <name evidence="3" type="ordered locus">MTR_5g061310</name>
    <name evidence="4" type="ORF">MtrunA17_Chr5g0424981</name>
</gene>
<dbReference type="EnsemblPlants" id="AES97881">
    <property type="protein sequence ID" value="AES97881"/>
    <property type="gene ID" value="MTR_5g061310"/>
</dbReference>
<dbReference type="Gramene" id="rna31352">
    <property type="protein sequence ID" value="RHN56033.1"/>
    <property type="gene ID" value="gene31352"/>
</dbReference>
<evidence type="ECO:0000256" key="1">
    <source>
        <dbReference type="ARBA" id="ARBA00022499"/>
    </source>
</evidence>
<reference evidence="3 6" key="2">
    <citation type="journal article" date="2014" name="BMC Genomics">
        <title>An improved genome release (version Mt4.0) for the model legume Medicago truncatula.</title>
        <authorList>
            <person name="Tang H."/>
            <person name="Krishnakumar V."/>
            <person name="Bidwell S."/>
            <person name="Rosen B."/>
            <person name="Chan A."/>
            <person name="Zhou S."/>
            <person name="Gentzbittel L."/>
            <person name="Childs K.L."/>
            <person name="Yandell M."/>
            <person name="Gundlach H."/>
            <person name="Mayer K.F."/>
            <person name="Schwartz D.C."/>
            <person name="Town C.D."/>
        </authorList>
    </citation>
    <scope>GENOME REANNOTATION</scope>
    <source>
        <strain evidence="5 6">cv. Jemalong A17</strain>
    </source>
</reference>
<dbReference type="EMBL" id="PSQE01000005">
    <property type="protein sequence ID" value="RHN56033.1"/>
    <property type="molecule type" value="Genomic_DNA"/>
</dbReference>
<dbReference type="Pfam" id="PF00240">
    <property type="entry name" value="ubiquitin"/>
    <property type="match status" value="1"/>
</dbReference>
<protein>
    <submittedName>
        <fullName evidence="4">Putative ubiquitin</fullName>
    </submittedName>
    <submittedName>
        <fullName evidence="3">Ubiquitin-40S ribosomal S27a-like protein</fullName>
    </submittedName>
</protein>
<feature type="domain" description="Ubiquitin-like" evidence="2">
    <location>
        <begin position="2"/>
        <end position="77"/>
    </location>
</feature>
<organism evidence="3 6">
    <name type="scientific">Medicago truncatula</name>
    <name type="common">Barrel medic</name>
    <name type="synonym">Medicago tribuloides</name>
    <dbReference type="NCBI Taxonomy" id="3880"/>
    <lineage>
        <taxon>Eukaryota</taxon>
        <taxon>Viridiplantae</taxon>
        <taxon>Streptophyta</taxon>
        <taxon>Embryophyta</taxon>
        <taxon>Tracheophyta</taxon>
        <taxon>Spermatophyta</taxon>
        <taxon>Magnoliopsida</taxon>
        <taxon>eudicotyledons</taxon>
        <taxon>Gunneridae</taxon>
        <taxon>Pentapetalae</taxon>
        <taxon>rosids</taxon>
        <taxon>fabids</taxon>
        <taxon>Fabales</taxon>
        <taxon>Fabaceae</taxon>
        <taxon>Papilionoideae</taxon>
        <taxon>50 kb inversion clade</taxon>
        <taxon>NPAAA clade</taxon>
        <taxon>Hologalegina</taxon>
        <taxon>IRL clade</taxon>
        <taxon>Trifolieae</taxon>
        <taxon>Medicago</taxon>
    </lineage>
</organism>
<dbReference type="STRING" id="3880.G7K959"/>
<dbReference type="FunFam" id="3.10.20.90:FF:000222">
    <property type="entry name" value="Polyubiquitin 5"/>
    <property type="match status" value="1"/>
</dbReference>
<accession>G7K959</accession>
<dbReference type="GO" id="GO:0031386">
    <property type="term" value="F:protein tag activity"/>
    <property type="evidence" value="ECO:0000318"/>
    <property type="project" value="GO_Central"/>
</dbReference>
<dbReference type="eggNOG" id="KOG0001">
    <property type="taxonomic scope" value="Eukaryota"/>
</dbReference>
<dbReference type="SUPFAM" id="SSF54236">
    <property type="entry name" value="Ubiquitin-like"/>
    <property type="match status" value="1"/>
</dbReference>
<reference evidence="3 6" key="1">
    <citation type="journal article" date="2011" name="Nature">
        <title>The Medicago genome provides insight into the evolution of rhizobial symbioses.</title>
        <authorList>
            <person name="Young N.D."/>
            <person name="Debelle F."/>
            <person name="Oldroyd G.E."/>
            <person name="Geurts R."/>
            <person name="Cannon S.B."/>
            <person name="Udvardi M.K."/>
            <person name="Benedito V.A."/>
            <person name="Mayer K.F."/>
            <person name="Gouzy J."/>
            <person name="Schoof H."/>
            <person name="Van de Peer Y."/>
            <person name="Proost S."/>
            <person name="Cook D.R."/>
            <person name="Meyers B.C."/>
            <person name="Spannagl M."/>
            <person name="Cheung F."/>
            <person name="De Mita S."/>
            <person name="Krishnakumar V."/>
            <person name="Gundlach H."/>
            <person name="Zhou S."/>
            <person name="Mudge J."/>
            <person name="Bharti A.K."/>
            <person name="Murray J.D."/>
            <person name="Naoumkina M.A."/>
            <person name="Rosen B."/>
            <person name="Silverstein K.A."/>
            <person name="Tang H."/>
            <person name="Rombauts S."/>
            <person name="Zhao P.X."/>
            <person name="Zhou P."/>
            <person name="Barbe V."/>
            <person name="Bardou P."/>
            <person name="Bechner M."/>
            <person name="Bellec A."/>
            <person name="Berger A."/>
            <person name="Berges H."/>
            <person name="Bidwell S."/>
            <person name="Bisseling T."/>
            <person name="Choisne N."/>
            <person name="Couloux A."/>
            <person name="Denny R."/>
            <person name="Deshpande S."/>
            <person name="Dai X."/>
            <person name="Doyle J.J."/>
            <person name="Dudez A.M."/>
            <person name="Farmer A.D."/>
            <person name="Fouteau S."/>
            <person name="Franken C."/>
            <person name="Gibelin C."/>
            <person name="Gish J."/>
            <person name="Goldstein S."/>
            <person name="Gonzalez A.J."/>
            <person name="Green P.J."/>
            <person name="Hallab A."/>
            <person name="Hartog M."/>
            <person name="Hua A."/>
            <person name="Humphray S.J."/>
            <person name="Jeong D.H."/>
            <person name="Jing Y."/>
            <person name="Jocker A."/>
            <person name="Kenton S.M."/>
            <person name="Kim D.J."/>
            <person name="Klee K."/>
            <person name="Lai H."/>
            <person name="Lang C."/>
            <person name="Lin S."/>
            <person name="Macmil S.L."/>
            <person name="Magdelenat G."/>
            <person name="Matthews L."/>
            <person name="McCorrison J."/>
            <person name="Monaghan E.L."/>
            <person name="Mun J.H."/>
            <person name="Najar F.Z."/>
            <person name="Nicholson C."/>
            <person name="Noirot C."/>
            <person name="O'Bleness M."/>
            <person name="Paule C.R."/>
            <person name="Poulain J."/>
            <person name="Prion F."/>
            <person name="Qin B."/>
            <person name="Qu C."/>
            <person name="Retzel E.F."/>
            <person name="Riddle C."/>
            <person name="Sallet E."/>
            <person name="Samain S."/>
            <person name="Samson N."/>
            <person name="Sanders I."/>
            <person name="Saurat O."/>
            <person name="Scarpelli C."/>
            <person name="Schiex T."/>
            <person name="Segurens B."/>
            <person name="Severin A.J."/>
            <person name="Sherrier D.J."/>
            <person name="Shi R."/>
            <person name="Sims S."/>
            <person name="Singer S.R."/>
            <person name="Sinharoy S."/>
            <person name="Sterck L."/>
            <person name="Viollet A."/>
            <person name="Wang B.B."/>
            <person name="Wang K."/>
            <person name="Wang M."/>
            <person name="Wang X."/>
            <person name="Warfsmann J."/>
            <person name="Weissenbach J."/>
            <person name="White D.D."/>
            <person name="White J.D."/>
            <person name="Wiley G.B."/>
            <person name="Wincker P."/>
            <person name="Xing Y."/>
            <person name="Yang L."/>
            <person name="Yao Z."/>
            <person name="Ying F."/>
            <person name="Zhai J."/>
            <person name="Zhou L."/>
            <person name="Zuber A."/>
            <person name="Denarie J."/>
            <person name="Dixon R.A."/>
            <person name="May G.D."/>
            <person name="Schwartz D.C."/>
            <person name="Rogers J."/>
            <person name="Quetier F."/>
            <person name="Town C.D."/>
            <person name="Roe B.A."/>
        </authorList>
    </citation>
    <scope>NUCLEOTIDE SEQUENCE [LARGE SCALE GENOMIC DNA]</scope>
    <source>
        <strain evidence="3">A17</strain>
        <strain evidence="5 6">cv. Jemalong A17</strain>
    </source>
</reference>